<dbReference type="Gene3D" id="1.10.10.10">
    <property type="entry name" value="Winged helix-like DNA-binding domain superfamily/Winged helix DNA-binding domain"/>
    <property type="match status" value="1"/>
</dbReference>
<dbReference type="SUPFAM" id="SSF53850">
    <property type="entry name" value="Periplasmic binding protein-like II"/>
    <property type="match status" value="1"/>
</dbReference>
<keyword evidence="7" id="KW-1185">Reference proteome</keyword>
<keyword evidence="2" id="KW-0805">Transcription regulation</keyword>
<dbReference type="Gene3D" id="3.40.190.290">
    <property type="match status" value="1"/>
</dbReference>
<dbReference type="CDD" id="cd08434">
    <property type="entry name" value="PBP2_GltC_like"/>
    <property type="match status" value="1"/>
</dbReference>
<reference evidence="7" key="1">
    <citation type="journal article" date="2019" name="Int. J. Syst. Evol. Microbiol.">
        <title>The Global Catalogue of Microorganisms (GCM) 10K type strain sequencing project: providing services to taxonomists for standard genome sequencing and annotation.</title>
        <authorList>
            <consortium name="The Broad Institute Genomics Platform"/>
            <consortium name="The Broad Institute Genome Sequencing Center for Infectious Disease"/>
            <person name="Wu L."/>
            <person name="Ma J."/>
        </authorList>
    </citation>
    <scope>NUCLEOTIDE SEQUENCE [LARGE SCALE GENOMIC DNA]</scope>
    <source>
        <strain evidence="7">CCUG 59189</strain>
    </source>
</reference>
<comment type="caution">
    <text evidence="6">The sequence shown here is derived from an EMBL/GenBank/DDBJ whole genome shotgun (WGS) entry which is preliminary data.</text>
</comment>
<evidence type="ECO:0000256" key="1">
    <source>
        <dbReference type="ARBA" id="ARBA00009437"/>
    </source>
</evidence>
<dbReference type="SUPFAM" id="SSF46785">
    <property type="entry name" value="Winged helix' DNA-binding domain"/>
    <property type="match status" value="1"/>
</dbReference>
<dbReference type="PANTHER" id="PTHR30419:SF28">
    <property type="entry name" value="HTH-TYPE TRANSCRIPTIONAL REGULATOR BSDA"/>
    <property type="match status" value="1"/>
</dbReference>
<dbReference type="EMBL" id="JBHTLM010000012">
    <property type="protein sequence ID" value="MFD1177878.1"/>
    <property type="molecule type" value="Genomic_DNA"/>
</dbReference>
<comment type="similarity">
    <text evidence="1">Belongs to the LysR transcriptional regulatory family.</text>
</comment>
<dbReference type="Proteomes" id="UP001597262">
    <property type="component" value="Unassembled WGS sequence"/>
</dbReference>
<dbReference type="InterPro" id="IPR050950">
    <property type="entry name" value="HTH-type_LysR_regulators"/>
</dbReference>
<dbReference type="Pfam" id="PF03466">
    <property type="entry name" value="LysR_substrate"/>
    <property type="match status" value="1"/>
</dbReference>
<evidence type="ECO:0000256" key="3">
    <source>
        <dbReference type="ARBA" id="ARBA00023125"/>
    </source>
</evidence>
<evidence type="ECO:0000313" key="6">
    <source>
        <dbReference type="EMBL" id="MFD1177878.1"/>
    </source>
</evidence>
<dbReference type="InterPro" id="IPR036388">
    <property type="entry name" value="WH-like_DNA-bd_sf"/>
</dbReference>
<evidence type="ECO:0000256" key="4">
    <source>
        <dbReference type="ARBA" id="ARBA00023163"/>
    </source>
</evidence>
<dbReference type="PANTHER" id="PTHR30419">
    <property type="entry name" value="HTH-TYPE TRANSCRIPTIONAL REGULATOR YBHD"/>
    <property type="match status" value="1"/>
</dbReference>
<dbReference type="PRINTS" id="PR00039">
    <property type="entry name" value="HTHLYSR"/>
</dbReference>
<evidence type="ECO:0000259" key="5">
    <source>
        <dbReference type="PROSITE" id="PS50931"/>
    </source>
</evidence>
<accession>A0ABW3RZS9</accession>
<feature type="domain" description="HTH lysR-type" evidence="5">
    <location>
        <begin position="1"/>
        <end position="58"/>
    </location>
</feature>
<dbReference type="PROSITE" id="PS50931">
    <property type="entry name" value="HTH_LYSR"/>
    <property type="match status" value="1"/>
</dbReference>
<dbReference type="InterPro" id="IPR005119">
    <property type="entry name" value="LysR_subst-bd"/>
</dbReference>
<sequence>MDFQQLKYFQVLSQIQHVTHAAEHLSLSQPALSRSIARLEEELGVPLFERHNRSIRLNRYGELFLKRVNRVMKDIEDGKRELYEMVHPERGEVSLGFLHTLGTHIIPDLIGEFKNMYPAVRFQLIENHSYSLLNELIGGELDLCLLAEPENVAPNVEWTPLWEEELYATLPLHHRLSSAQSIALNDLKDEPFIMLKKGYALRQTTDHMFEEYGITPIIAFEGEEAATVAGMVGAGLGVSLLPDLKGFDRSSIAQVHLRHPGSHRTIGLAVRMDGYLSPSALNFKQFVLQKFGVR</sequence>
<name>A0ABW3RZS9_9BACL</name>
<evidence type="ECO:0000313" key="7">
    <source>
        <dbReference type="Proteomes" id="UP001597262"/>
    </source>
</evidence>
<dbReference type="InterPro" id="IPR000847">
    <property type="entry name" value="LysR_HTH_N"/>
</dbReference>
<dbReference type="InterPro" id="IPR036390">
    <property type="entry name" value="WH_DNA-bd_sf"/>
</dbReference>
<protein>
    <submittedName>
        <fullName evidence="6">LysR family transcriptional regulator</fullName>
    </submittedName>
</protein>
<dbReference type="Pfam" id="PF00126">
    <property type="entry name" value="HTH_1"/>
    <property type="match status" value="1"/>
</dbReference>
<evidence type="ECO:0000256" key="2">
    <source>
        <dbReference type="ARBA" id="ARBA00023015"/>
    </source>
</evidence>
<dbReference type="RefSeq" id="WP_379320326.1">
    <property type="nucleotide sequence ID" value="NZ_JBHTLM010000012.1"/>
</dbReference>
<proteinExistence type="inferred from homology"/>
<gene>
    <name evidence="6" type="ORF">ACFQ3W_16430</name>
</gene>
<keyword evidence="3" id="KW-0238">DNA-binding</keyword>
<organism evidence="6 7">
    <name type="scientific">Paenibacillus puldeungensis</name>
    <dbReference type="NCBI Taxonomy" id="696536"/>
    <lineage>
        <taxon>Bacteria</taxon>
        <taxon>Bacillati</taxon>
        <taxon>Bacillota</taxon>
        <taxon>Bacilli</taxon>
        <taxon>Bacillales</taxon>
        <taxon>Paenibacillaceae</taxon>
        <taxon>Paenibacillus</taxon>
    </lineage>
</organism>
<keyword evidence="4" id="KW-0804">Transcription</keyword>